<dbReference type="CDD" id="cd04184">
    <property type="entry name" value="GT2_RfbC_Mx_like"/>
    <property type="match status" value="1"/>
</dbReference>
<dbReference type="Gene3D" id="3.40.50.11090">
    <property type="match status" value="1"/>
</dbReference>
<dbReference type="InterPro" id="IPR055050">
    <property type="entry name" value="WsaF_C"/>
</dbReference>
<dbReference type="AlphaFoldDB" id="A0A3N0AVK7"/>
<dbReference type="PANTHER" id="PTHR43179">
    <property type="entry name" value="RHAMNOSYLTRANSFERASE WBBL"/>
    <property type="match status" value="1"/>
</dbReference>
<dbReference type="Pfam" id="PF00535">
    <property type="entry name" value="Glycos_transf_2"/>
    <property type="match status" value="2"/>
</dbReference>
<dbReference type="InterPro" id="IPR029044">
    <property type="entry name" value="Nucleotide-diphossugar_trans"/>
</dbReference>
<dbReference type="SUPFAM" id="SSF53448">
    <property type="entry name" value="Nucleotide-diphospho-sugar transferases"/>
    <property type="match status" value="2"/>
</dbReference>
<keyword evidence="4" id="KW-0808">Transferase</keyword>
<dbReference type="GO" id="GO:0016757">
    <property type="term" value="F:glycosyltransferase activity"/>
    <property type="evidence" value="ECO:0007669"/>
    <property type="project" value="UniProtKB-KW"/>
</dbReference>
<feature type="domain" description="WsaF C-terminal" evidence="3">
    <location>
        <begin position="798"/>
        <end position="930"/>
    </location>
</feature>
<comment type="caution">
    <text evidence="4">The sequence shown here is derived from an EMBL/GenBank/DDBJ whole genome shotgun (WGS) entry which is preliminary data.</text>
</comment>
<dbReference type="CDD" id="cd04186">
    <property type="entry name" value="GT_2_like_c"/>
    <property type="match status" value="1"/>
</dbReference>
<proteinExistence type="predicted"/>
<reference evidence="5" key="1">
    <citation type="submission" date="2018-05" db="EMBL/GenBank/DDBJ databases">
        <title>Genome Sequencing of selected type strains of the family Eggerthellaceae.</title>
        <authorList>
            <person name="Danylec N."/>
            <person name="Stoll D.A."/>
            <person name="Doetsch A."/>
            <person name="Huch M."/>
        </authorList>
    </citation>
    <scope>NUCLEOTIDE SEQUENCE [LARGE SCALE GENOMIC DNA]</scope>
    <source>
        <strain evidence="5">DSM 16106</strain>
    </source>
</reference>
<feature type="domain" description="Glycosyltransferase 2-like" evidence="1">
    <location>
        <begin position="299"/>
        <end position="478"/>
    </location>
</feature>
<evidence type="ECO:0000259" key="3">
    <source>
        <dbReference type="Pfam" id="PF22772"/>
    </source>
</evidence>
<dbReference type="InterPro" id="IPR048510">
    <property type="entry name" value="WsaF_N"/>
</dbReference>
<gene>
    <name evidence="4" type="ORF">DMP08_11915</name>
</gene>
<dbReference type="InterPro" id="IPR001173">
    <property type="entry name" value="Glyco_trans_2-like"/>
</dbReference>
<evidence type="ECO:0000313" key="5">
    <source>
        <dbReference type="Proteomes" id="UP000278632"/>
    </source>
</evidence>
<dbReference type="Pfam" id="PF21374">
    <property type="entry name" value="WsaF_N"/>
    <property type="match status" value="1"/>
</dbReference>
<organism evidence="4 5">
    <name type="scientific">Paraeggerthella hongkongensis</name>
    <dbReference type="NCBI Taxonomy" id="230658"/>
    <lineage>
        <taxon>Bacteria</taxon>
        <taxon>Bacillati</taxon>
        <taxon>Actinomycetota</taxon>
        <taxon>Coriobacteriia</taxon>
        <taxon>Eggerthellales</taxon>
        <taxon>Eggerthellaceae</taxon>
        <taxon>Paraeggerthella</taxon>
    </lineage>
</organism>
<dbReference type="Gene3D" id="3.40.50.2000">
    <property type="entry name" value="Glycogen Phosphorylase B"/>
    <property type="match status" value="1"/>
</dbReference>
<dbReference type="OrthoDB" id="3189257at2"/>
<accession>A0A3N0AVK7</accession>
<dbReference type="PANTHER" id="PTHR43179:SF7">
    <property type="entry name" value="RHAMNOSYLTRANSFERASE WBBL"/>
    <property type="match status" value="1"/>
</dbReference>
<keyword evidence="5" id="KW-1185">Reference proteome</keyword>
<dbReference type="Proteomes" id="UP000278632">
    <property type="component" value="Unassembled WGS sequence"/>
</dbReference>
<name>A0A3N0AVK7_9ACTN</name>
<feature type="domain" description="Glycosyltransferase 2-like" evidence="1">
    <location>
        <begin position="44"/>
        <end position="200"/>
    </location>
</feature>
<dbReference type="Pfam" id="PF22772">
    <property type="entry name" value="WsaF_C"/>
    <property type="match status" value="1"/>
</dbReference>
<evidence type="ECO:0000259" key="1">
    <source>
        <dbReference type="Pfam" id="PF00535"/>
    </source>
</evidence>
<dbReference type="GO" id="GO:0030247">
    <property type="term" value="F:polysaccharide binding"/>
    <property type="evidence" value="ECO:0007669"/>
    <property type="project" value="InterPro"/>
</dbReference>
<dbReference type="EMBL" id="QICD01000040">
    <property type="protein sequence ID" value="RNL38386.1"/>
    <property type="molecule type" value="Genomic_DNA"/>
</dbReference>
<dbReference type="Gene3D" id="3.90.550.10">
    <property type="entry name" value="Spore Coat Polysaccharide Biosynthesis Protein SpsA, Chain A"/>
    <property type="match status" value="2"/>
</dbReference>
<feature type="domain" description="WsaF N-terminal" evidence="2">
    <location>
        <begin position="599"/>
        <end position="756"/>
    </location>
</feature>
<evidence type="ECO:0000313" key="4">
    <source>
        <dbReference type="EMBL" id="RNL38386.1"/>
    </source>
</evidence>
<protein>
    <submittedName>
        <fullName evidence="4">Glycosyltransferase family 2 protein</fullName>
    </submittedName>
</protein>
<evidence type="ECO:0000259" key="2">
    <source>
        <dbReference type="Pfam" id="PF21374"/>
    </source>
</evidence>
<sequence>MGYLGKYGFVGLRERLYQEVVLEDESIPLVFGEPGSAGGGIKFSVLMPTYNVDVCWLSKAVKSVEQQVYGNWELCIVDDCSTDDSVMSYLRSVESDRVKVMRLDRNGGISNATNAAARMADGDYMVLLDNDDLLAPNALLEFYLRLSTTQADVVYSDNDVVDENGTRLAVLHKPDWSPDLLLSQMYVGHLLGFKRSLFEEVGRFRPEFDGSQDYDLLLRLVERSSRIEHISEILYSWRALPTSTAANPDSKPYAQTAGLHAVQSHLDRTLGEGKACACETDSLYVYDVRYELRDKPKVSIIIPTKDHVDDLKAAVESIFDKTEYPSYEILILDNNSELPETNAYLRSLEQEFGNVSVIDASYRFNWSKLNNQGIEEASGDVFVCLNNDVVIRSADWLDRLVENCIREDIGIVGGLLLYPDETIQHAGVVVGMGGWADHVYKGAAPVHCGNPFISPMVARNVSAVTGACMAFSRDTLERIGGFNEDFVVCGSDVELCLRAERNGLRNLYLPGVVLTHYESKTRDPKDIPEVDFSLSKAMYRRYVAAGDPYYNSNLDYGSCIPKAVSRREKLRRAALDCYSTDILETRAMNFRRVSSDRPRVNLLVPSINAEDVYGGIATALSFFDRLVAETGADARILVIDSEPRMESLSRFPGYEFVSMDEESDARLQIVPIGRRNGKTVPASPKDWFVCTSWWSAYCYQDECERLKKQDGCFLENPMIYLIQDYEPGFYAWSSRYLLAESTYRSPVPTVAVFNSRELKGHFDSLGYEFKHSFVFDPFLNGSLLERLDQLGGKVGKRRQIMVYGRPGTDRNAFELVVESLRRWIDLQEDHGLWEIVSAGEQHAPVYLGHGRYLTSVGKLTIEEYAQLLAESYAGISLMVSPHPSYPPLEMAAFGVRVITNEYSGKDLSDFGESVVSLARSTPGEIAASLQEVCSSFEREVPCGRVRPGYLTNRDLFPFVQEIKKLIDES</sequence>